<feature type="DNA-binding region" description="H-T-H motif" evidence="4">
    <location>
        <begin position="10"/>
        <end position="29"/>
    </location>
</feature>
<protein>
    <submittedName>
        <fullName evidence="6">Transcriptional regulator, TetR family</fullName>
    </submittedName>
</protein>
<keyword evidence="1" id="KW-0805">Transcription regulation</keyword>
<organism evidence="6 7">
    <name type="scientific">Dendrosporobacter quercicolus</name>
    <dbReference type="NCBI Taxonomy" id="146817"/>
    <lineage>
        <taxon>Bacteria</taxon>
        <taxon>Bacillati</taxon>
        <taxon>Bacillota</taxon>
        <taxon>Negativicutes</taxon>
        <taxon>Selenomonadales</taxon>
        <taxon>Sporomusaceae</taxon>
        <taxon>Dendrosporobacter</taxon>
    </lineage>
</organism>
<gene>
    <name evidence="6" type="ORF">SAMN04488502_101301</name>
</gene>
<feature type="domain" description="HTH tetR-type" evidence="5">
    <location>
        <begin position="1"/>
        <end position="47"/>
    </location>
</feature>
<keyword evidence="2 4" id="KW-0238">DNA-binding</keyword>
<evidence type="ECO:0000313" key="6">
    <source>
        <dbReference type="EMBL" id="SDL59429.1"/>
    </source>
</evidence>
<evidence type="ECO:0000256" key="1">
    <source>
        <dbReference type="ARBA" id="ARBA00023015"/>
    </source>
</evidence>
<sequence>MLAKSYHAVGIQEVLVKIDVPKGSFYHYFHSKEDFCVAIIKYYGEQLAKSITEKLSSRKYSPRNRLKEYFLAIKDYYQKTGYHQGCLVAKLAVEVAHSSPDIRMALKSEFDRWVGLFADCIREAQQNGEIVAGHQPDELAEFIYTSWEGALIRMQVNHDLGSIDNFINYVFNCVIPLNQNQ</sequence>
<keyword evidence="7" id="KW-1185">Reference proteome</keyword>
<dbReference type="Proteomes" id="UP000214880">
    <property type="component" value="Unassembled WGS sequence"/>
</dbReference>
<dbReference type="PANTHER" id="PTHR47506:SF6">
    <property type="entry name" value="HTH-TYPE TRANSCRIPTIONAL REPRESSOR NEMR"/>
    <property type="match status" value="1"/>
</dbReference>
<dbReference type="Pfam" id="PF00440">
    <property type="entry name" value="TetR_N"/>
    <property type="match status" value="1"/>
</dbReference>
<evidence type="ECO:0000313" key="7">
    <source>
        <dbReference type="Proteomes" id="UP000214880"/>
    </source>
</evidence>
<dbReference type="GO" id="GO:0003677">
    <property type="term" value="F:DNA binding"/>
    <property type="evidence" value="ECO:0007669"/>
    <property type="project" value="UniProtKB-UniRule"/>
</dbReference>
<evidence type="ECO:0000256" key="3">
    <source>
        <dbReference type="ARBA" id="ARBA00023163"/>
    </source>
</evidence>
<reference evidence="6 7" key="1">
    <citation type="submission" date="2016-10" db="EMBL/GenBank/DDBJ databases">
        <authorList>
            <person name="de Groot N.N."/>
        </authorList>
    </citation>
    <scope>NUCLEOTIDE SEQUENCE [LARGE SCALE GENOMIC DNA]</scope>
    <source>
        <strain evidence="6 7">DSM 1736</strain>
    </source>
</reference>
<dbReference type="InterPro" id="IPR011075">
    <property type="entry name" value="TetR_C"/>
</dbReference>
<dbReference type="InterPro" id="IPR009057">
    <property type="entry name" value="Homeodomain-like_sf"/>
</dbReference>
<dbReference type="AlphaFoldDB" id="A0A1G9LBR3"/>
<proteinExistence type="predicted"/>
<dbReference type="PANTHER" id="PTHR47506">
    <property type="entry name" value="TRANSCRIPTIONAL REGULATORY PROTEIN"/>
    <property type="match status" value="1"/>
</dbReference>
<evidence type="ECO:0000256" key="4">
    <source>
        <dbReference type="PROSITE-ProRule" id="PRU00335"/>
    </source>
</evidence>
<evidence type="ECO:0000256" key="2">
    <source>
        <dbReference type="ARBA" id="ARBA00023125"/>
    </source>
</evidence>
<dbReference type="InterPro" id="IPR036271">
    <property type="entry name" value="Tet_transcr_reg_TetR-rel_C_sf"/>
</dbReference>
<dbReference type="Pfam" id="PF16925">
    <property type="entry name" value="TetR_C_13"/>
    <property type="match status" value="1"/>
</dbReference>
<dbReference type="EMBL" id="FNHB01000001">
    <property type="protein sequence ID" value="SDL59429.1"/>
    <property type="molecule type" value="Genomic_DNA"/>
</dbReference>
<dbReference type="InterPro" id="IPR001647">
    <property type="entry name" value="HTH_TetR"/>
</dbReference>
<dbReference type="SUPFAM" id="SSF46689">
    <property type="entry name" value="Homeodomain-like"/>
    <property type="match status" value="1"/>
</dbReference>
<name>A0A1G9LBR3_9FIRM</name>
<keyword evidence="3" id="KW-0804">Transcription</keyword>
<dbReference type="PROSITE" id="PS50977">
    <property type="entry name" value="HTH_TETR_2"/>
    <property type="match status" value="1"/>
</dbReference>
<dbReference type="STRING" id="146817.SAMN04488502_101301"/>
<dbReference type="Gene3D" id="1.10.357.10">
    <property type="entry name" value="Tetracycline Repressor, domain 2"/>
    <property type="match status" value="1"/>
</dbReference>
<evidence type="ECO:0000259" key="5">
    <source>
        <dbReference type="PROSITE" id="PS50977"/>
    </source>
</evidence>
<dbReference type="SUPFAM" id="SSF48498">
    <property type="entry name" value="Tetracyclin repressor-like, C-terminal domain"/>
    <property type="match status" value="1"/>
</dbReference>
<accession>A0A1G9LBR3</accession>